<dbReference type="GO" id="GO:0071555">
    <property type="term" value="P:cell wall organization"/>
    <property type="evidence" value="ECO:0007669"/>
    <property type="project" value="UniProtKB-UniRule"/>
</dbReference>
<feature type="domain" description="L,D-TPase catalytic" evidence="8">
    <location>
        <begin position="200"/>
        <end position="322"/>
    </location>
</feature>
<keyword evidence="7" id="KW-0812">Transmembrane</keyword>
<evidence type="ECO:0000256" key="1">
    <source>
        <dbReference type="ARBA" id="ARBA00004752"/>
    </source>
</evidence>
<evidence type="ECO:0000256" key="4">
    <source>
        <dbReference type="ARBA" id="ARBA00022984"/>
    </source>
</evidence>
<dbReference type="InterPro" id="IPR038063">
    <property type="entry name" value="Transpep_catalytic_dom"/>
</dbReference>
<accession>A0A2M7X3I8</accession>
<evidence type="ECO:0000256" key="3">
    <source>
        <dbReference type="ARBA" id="ARBA00022960"/>
    </source>
</evidence>
<dbReference type="CDD" id="cd16913">
    <property type="entry name" value="YkuD_like"/>
    <property type="match status" value="1"/>
</dbReference>
<dbReference type="GO" id="GO:0016740">
    <property type="term" value="F:transferase activity"/>
    <property type="evidence" value="ECO:0007669"/>
    <property type="project" value="UniProtKB-KW"/>
</dbReference>
<dbReference type="InterPro" id="IPR005490">
    <property type="entry name" value="LD_TPept_cat_dom"/>
</dbReference>
<keyword evidence="7" id="KW-0472">Membrane</keyword>
<feature type="active site" description="Nucleophile" evidence="6">
    <location>
        <position position="298"/>
    </location>
</feature>
<name>A0A2M7X3I8_UNCKA</name>
<reference evidence="10" key="1">
    <citation type="submission" date="2017-09" db="EMBL/GenBank/DDBJ databases">
        <title>Depth-based differentiation of microbial function through sediment-hosted aquifers and enrichment of novel symbionts in the deep terrestrial subsurface.</title>
        <authorList>
            <person name="Probst A.J."/>
            <person name="Ladd B."/>
            <person name="Jarett J.K."/>
            <person name="Geller-Mcgrath D.E."/>
            <person name="Sieber C.M.K."/>
            <person name="Emerson J.B."/>
            <person name="Anantharaman K."/>
            <person name="Thomas B.C."/>
            <person name="Malmstrom R."/>
            <person name="Stieglmeier M."/>
            <person name="Klingl A."/>
            <person name="Woyke T."/>
            <person name="Ryan C.M."/>
            <person name="Banfield J.F."/>
        </authorList>
    </citation>
    <scope>NUCLEOTIDE SEQUENCE [LARGE SCALE GENOMIC DNA]</scope>
</reference>
<keyword evidence="5 6" id="KW-0961">Cell wall biogenesis/degradation</keyword>
<dbReference type="Pfam" id="PF03734">
    <property type="entry name" value="YkuD"/>
    <property type="match status" value="1"/>
</dbReference>
<comment type="pathway">
    <text evidence="1 6">Cell wall biogenesis; peptidoglycan biosynthesis.</text>
</comment>
<dbReference type="AlphaFoldDB" id="A0A2M7X3I8"/>
<gene>
    <name evidence="9" type="ORF">CO179_01550</name>
</gene>
<dbReference type="GO" id="GO:0008360">
    <property type="term" value="P:regulation of cell shape"/>
    <property type="evidence" value="ECO:0007669"/>
    <property type="project" value="UniProtKB-UniRule"/>
</dbReference>
<dbReference type="InterPro" id="IPR050979">
    <property type="entry name" value="LD-transpeptidase"/>
</dbReference>
<protein>
    <recommendedName>
        <fullName evidence="8">L,D-TPase catalytic domain-containing protein</fullName>
    </recommendedName>
</protein>
<dbReference type="GO" id="GO:0005576">
    <property type="term" value="C:extracellular region"/>
    <property type="evidence" value="ECO:0007669"/>
    <property type="project" value="TreeGrafter"/>
</dbReference>
<dbReference type="PROSITE" id="PS52029">
    <property type="entry name" value="LD_TPASE"/>
    <property type="match status" value="1"/>
</dbReference>
<keyword evidence="7" id="KW-1133">Transmembrane helix</keyword>
<evidence type="ECO:0000256" key="7">
    <source>
        <dbReference type="SAM" id="Phobius"/>
    </source>
</evidence>
<evidence type="ECO:0000256" key="2">
    <source>
        <dbReference type="ARBA" id="ARBA00022679"/>
    </source>
</evidence>
<evidence type="ECO:0000256" key="5">
    <source>
        <dbReference type="ARBA" id="ARBA00023316"/>
    </source>
</evidence>
<dbReference type="EMBL" id="PFWZ01000065">
    <property type="protein sequence ID" value="PJA40698.1"/>
    <property type="molecule type" value="Genomic_DNA"/>
</dbReference>
<evidence type="ECO:0000259" key="8">
    <source>
        <dbReference type="PROSITE" id="PS52029"/>
    </source>
</evidence>
<dbReference type="GO" id="GO:0018104">
    <property type="term" value="P:peptidoglycan-protein cross-linking"/>
    <property type="evidence" value="ECO:0007669"/>
    <property type="project" value="TreeGrafter"/>
</dbReference>
<dbReference type="SUPFAM" id="SSF141523">
    <property type="entry name" value="L,D-transpeptidase catalytic domain-like"/>
    <property type="match status" value="1"/>
</dbReference>
<organism evidence="9 10">
    <name type="scientific">candidate division WWE3 bacterium CG_4_9_14_3_um_filter_39_7</name>
    <dbReference type="NCBI Taxonomy" id="1975080"/>
    <lineage>
        <taxon>Bacteria</taxon>
        <taxon>Katanobacteria</taxon>
    </lineage>
</organism>
<dbReference type="PANTHER" id="PTHR30582:SF2">
    <property type="entry name" value="L,D-TRANSPEPTIDASE YCIB-RELATED"/>
    <property type="match status" value="1"/>
</dbReference>
<proteinExistence type="predicted"/>
<evidence type="ECO:0000313" key="9">
    <source>
        <dbReference type="EMBL" id="PJA40698.1"/>
    </source>
</evidence>
<sequence>MNIKLLPRISRFIIYPVVTLATLTGIFVSYTSAIEAKAITIELTERRHSSEILIPDIKNLALKQNDLLDITSHIDKMLPQLSTTELDLLSATFQESLISHDITHANMALEKAMTVAALIVKNQEQIAQEEVIRLRDVLKSNVSNIDLNLGDSSVVPADATSQLNDLSINVLDRLNNARTWVQASADELKRRRSTMDEAQKQIVMIKSENILNLYENGQIVYSMPISLGRPGWNTRSGDFSILDKLGTVWSYWQIWLPNWMGIYFAGSSENGIHGLPFDDYGNTYWTKQVGKQNITYGCVMPDNPDMVKLYEWAEVGVPVAIVN</sequence>
<evidence type="ECO:0000313" key="10">
    <source>
        <dbReference type="Proteomes" id="UP000231195"/>
    </source>
</evidence>
<dbReference type="Proteomes" id="UP000231195">
    <property type="component" value="Unassembled WGS sequence"/>
</dbReference>
<keyword evidence="4 6" id="KW-0573">Peptidoglycan synthesis</keyword>
<dbReference type="Gene3D" id="2.40.440.10">
    <property type="entry name" value="L,D-transpeptidase catalytic domain-like"/>
    <property type="match status" value="1"/>
</dbReference>
<evidence type="ECO:0000256" key="6">
    <source>
        <dbReference type="PROSITE-ProRule" id="PRU01373"/>
    </source>
</evidence>
<comment type="caution">
    <text evidence="9">The sequence shown here is derived from an EMBL/GenBank/DDBJ whole genome shotgun (WGS) entry which is preliminary data.</text>
</comment>
<feature type="active site" description="Proton donor/acceptor" evidence="6">
    <location>
        <position position="273"/>
    </location>
</feature>
<dbReference type="GO" id="GO:0071972">
    <property type="term" value="F:peptidoglycan L,D-transpeptidase activity"/>
    <property type="evidence" value="ECO:0007669"/>
    <property type="project" value="TreeGrafter"/>
</dbReference>
<keyword evidence="2" id="KW-0808">Transferase</keyword>
<dbReference type="UniPathway" id="UPA00219"/>
<keyword evidence="3 6" id="KW-0133">Cell shape</keyword>
<dbReference type="PANTHER" id="PTHR30582">
    <property type="entry name" value="L,D-TRANSPEPTIDASE"/>
    <property type="match status" value="1"/>
</dbReference>
<feature type="transmembrane region" description="Helical" evidence="7">
    <location>
        <begin position="12"/>
        <end position="30"/>
    </location>
</feature>